<dbReference type="Proteomes" id="UP000298416">
    <property type="component" value="Unassembled WGS sequence"/>
</dbReference>
<accession>A0A8X8YE26</accession>
<keyword evidence="2 3" id="KW-0175">Coiled coil</keyword>
<gene>
    <name evidence="5" type="ORF">SASPL_108972</name>
</gene>
<feature type="coiled-coil region" evidence="3">
    <location>
        <begin position="133"/>
        <end position="227"/>
    </location>
</feature>
<evidence type="ECO:0000313" key="6">
    <source>
        <dbReference type="Proteomes" id="UP000298416"/>
    </source>
</evidence>
<evidence type="ECO:0000313" key="5">
    <source>
        <dbReference type="EMBL" id="KAG6430898.1"/>
    </source>
</evidence>
<feature type="region of interest" description="Disordered" evidence="4">
    <location>
        <begin position="299"/>
        <end position="324"/>
    </location>
</feature>
<reference evidence="5" key="1">
    <citation type="submission" date="2018-01" db="EMBL/GenBank/DDBJ databases">
        <authorList>
            <person name="Mao J.F."/>
        </authorList>
    </citation>
    <scope>NUCLEOTIDE SEQUENCE</scope>
    <source>
        <strain evidence="5">Huo1</strain>
        <tissue evidence="5">Leaf</tissue>
    </source>
</reference>
<dbReference type="AlphaFoldDB" id="A0A8X8YE26"/>
<dbReference type="EMBL" id="PNBA02000003">
    <property type="protein sequence ID" value="KAG6430898.1"/>
    <property type="molecule type" value="Genomic_DNA"/>
</dbReference>
<evidence type="ECO:0000256" key="4">
    <source>
        <dbReference type="SAM" id="MobiDB-lite"/>
    </source>
</evidence>
<feature type="region of interest" description="Disordered" evidence="4">
    <location>
        <begin position="400"/>
        <end position="421"/>
    </location>
</feature>
<dbReference type="InterPro" id="IPR021622">
    <property type="entry name" value="Afadin/alpha-actinin-bd"/>
</dbReference>
<proteinExistence type="inferred from homology"/>
<dbReference type="Pfam" id="PF11559">
    <property type="entry name" value="ADIP"/>
    <property type="match status" value="2"/>
</dbReference>
<dbReference type="PANTHER" id="PTHR47057">
    <property type="entry name" value="AFADIN/ALPHA-ACTININ-BINDING"/>
    <property type="match status" value="1"/>
</dbReference>
<comment type="similarity">
    <text evidence="1">Belongs to the ADIP family.</text>
</comment>
<sequence>MPPTDTSSDLRRSSTNPATLSMSEYAFADLNNLEHCAKYLNNTLVTFGFPASLDLFSNDPVSVSRTCNCIHALLQQRQRDVEFRESANEQRQRYPPVGSFSALSTHVSVSNHVDKEHSDLWRCNEGKELRQGSTRLLSDISRLEAKVERLESQLSTKDREIASMTRTEAKATAAFKTQIDKLQQERDEFQKMVLGNQQVRTQHIHEMKKKEKEYVKLQERLNQVVMEKKKESRSGMEIMNLLQKEGRQRGTWTGKKADTDFYKKIVETCEAKNQELMAENADLRTLLRSMQADMREFLNAPNGKQSSPVNNRPDADLSQSPLGGRTDMFDLPLHMGRDQIEESLRTKMSSIKERMVQLQDVHKGAEFTSEVSERELELEAQLVEARSIIQEQESIMSKHIPRSNKPRRLSGHLNSERESML</sequence>
<evidence type="ECO:0000256" key="2">
    <source>
        <dbReference type="ARBA" id="ARBA00023054"/>
    </source>
</evidence>
<dbReference type="PANTHER" id="PTHR47057:SF1">
    <property type="entry name" value="AFADIN_ALPHA-ACTININ-BINDING PROTEIN"/>
    <property type="match status" value="1"/>
</dbReference>
<reference evidence="5" key="2">
    <citation type="submission" date="2020-08" db="EMBL/GenBank/DDBJ databases">
        <title>Plant Genome Project.</title>
        <authorList>
            <person name="Zhang R.-G."/>
        </authorList>
    </citation>
    <scope>NUCLEOTIDE SEQUENCE</scope>
    <source>
        <strain evidence="5">Huo1</strain>
        <tissue evidence="5">Leaf</tissue>
    </source>
</reference>
<comment type="caution">
    <text evidence="5">The sequence shown here is derived from an EMBL/GenBank/DDBJ whole genome shotgun (WGS) entry which is preliminary data.</text>
</comment>
<evidence type="ECO:0000256" key="1">
    <source>
        <dbReference type="ARBA" id="ARBA00009291"/>
    </source>
</evidence>
<evidence type="ECO:0008006" key="7">
    <source>
        <dbReference type="Google" id="ProtNLM"/>
    </source>
</evidence>
<evidence type="ECO:0000256" key="3">
    <source>
        <dbReference type="SAM" id="Coils"/>
    </source>
</evidence>
<feature type="coiled-coil region" evidence="3">
    <location>
        <begin position="266"/>
        <end position="293"/>
    </location>
</feature>
<protein>
    <recommendedName>
        <fullName evidence="7">Afadin-and alpha-actinin-binding protein</fullName>
    </recommendedName>
</protein>
<organism evidence="5">
    <name type="scientific">Salvia splendens</name>
    <name type="common">Scarlet sage</name>
    <dbReference type="NCBI Taxonomy" id="180675"/>
    <lineage>
        <taxon>Eukaryota</taxon>
        <taxon>Viridiplantae</taxon>
        <taxon>Streptophyta</taxon>
        <taxon>Embryophyta</taxon>
        <taxon>Tracheophyta</taxon>
        <taxon>Spermatophyta</taxon>
        <taxon>Magnoliopsida</taxon>
        <taxon>eudicotyledons</taxon>
        <taxon>Gunneridae</taxon>
        <taxon>Pentapetalae</taxon>
        <taxon>asterids</taxon>
        <taxon>lamiids</taxon>
        <taxon>Lamiales</taxon>
        <taxon>Lamiaceae</taxon>
        <taxon>Nepetoideae</taxon>
        <taxon>Mentheae</taxon>
        <taxon>Salviinae</taxon>
        <taxon>Salvia</taxon>
        <taxon>Salvia subgen. Calosphace</taxon>
        <taxon>core Calosphace</taxon>
    </lineage>
</organism>
<feature type="compositionally biased region" description="Basic residues" evidence="4">
    <location>
        <begin position="400"/>
        <end position="410"/>
    </location>
</feature>
<name>A0A8X8YE26_SALSN</name>
<keyword evidence="6" id="KW-1185">Reference proteome</keyword>